<name>A0ABT3NY41_9PROT</name>
<dbReference type="Pfam" id="PF22531">
    <property type="entry name" value="DUF7002"/>
    <property type="match status" value="1"/>
</dbReference>
<gene>
    <name evidence="1" type="ORF">OF850_15490</name>
</gene>
<dbReference type="RefSeq" id="WP_301591181.1">
    <property type="nucleotide sequence ID" value="NZ_JAPFQI010000013.1"/>
</dbReference>
<keyword evidence="2" id="KW-1185">Reference proteome</keyword>
<sequence length="197" mass="21551">MSFAARHPSCWHVVEAEGLPRVAREGLLPAAEIMRRAGRVSHANRDGFVALEGAVLRFQQMRDDRLSRVLRGRFAGDPAAWRAHVDSHVFFWLSERRRDGFRAAAIRERRKAEPGAPELEILEFDTAALLEGVGDAAFFSRVNSGSMVMGAGRVLRDEALYQPVSAWTGGEAAELAIRGAVPPTLLRAALRGGSLPP</sequence>
<evidence type="ECO:0000313" key="2">
    <source>
        <dbReference type="Proteomes" id="UP001526430"/>
    </source>
</evidence>
<accession>A0ABT3NY41</accession>
<organism evidence="1 2">
    <name type="scientific">Sabulicella glaciei</name>
    <dbReference type="NCBI Taxonomy" id="2984948"/>
    <lineage>
        <taxon>Bacteria</taxon>
        <taxon>Pseudomonadati</taxon>
        <taxon>Pseudomonadota</taxon>
        <taxon>Alphaproteobacteria</taxon>
        <taxon>Acetobacterales</taxon>
        <taxon>Acetobacteraceae</taxon>
        <taxon>Sabulicella</taxon>
    </lineage>
</organism>
<dbReference type="Proteomes" id="UP001526430">
    <property type="component" value="Unassembled WGS sequence"/>
</dbReference>
<protein>
    <submittedName>
        <fullName evidence="1">Uncharacterized protein</fullName>
    </submittedName>
</protein>
<dbReference type="EMBL" id="JAPFQI010000013">
    <property type="protein sequence ID" value="MCW8087035.1"/>
    <property type="molecule type" value="Genomic_DNA"/>
</dbReference>
<reference evidence="1 2" key="1">
    <citation type="submission" date="2022-10" db="EMBL/GenBank/DDBJ databases">
        <title>Roseococcus glaciei nov., sp. nov., isolated from glacier.</title>
        <authorList>
            <person name="Liu Q."/>
            <person name="Xin Y.-H."/>
        </authorList>
    </citation>
    <scope>NUCLEOTIDE SEQUENCE [LARGE SCALE GENOMIC DNA]</scope>
    <source>
        <strain evidence="1 2">MDT2-1-1</strain>
    </source>
</reference>
<evidence type="ECO:0000313" key="1">
    <source>
        <dbReference type="EMBL" id="MCW8087035.1"/>
    </source>
</evidence>
<comment type="caution">
    <text evidence="1">The sequence shown here is derived from an EMBL/GenBank/DDBJ whole genome shotgun (WGS) entry which is preliminary data.</text>
</comment>
<dbReference type="InterPro" id="IPR054271">
    <property type="entry name" value="DUF7002"/>
</dbReference>
<proteinExistence type="predicted"/>